<dbReference type="AlphaFoldDB" id="A0A453Q141"/>
<keyword evidence="9" id="KW-1185">Reference proteome</keyword>
<dbReference type="PROSITE" id="PS51698">
    <property type="entry name" value="U_BOX"/>
    <property type="match status" value="1"/>
</dbReference>
<dbReference type="SUPFAM" id="SSF57850">
    <property type="entry name" value="RING/U-box"/>
    <property type="match status" value="1"/>
</dbReference>
<dbReference type="UniPathway" id="UPA00143"/>
<evidence type="ECO:0000256" key="2">
    <source>
        <dbReference type="ARBA" id="ARBA00004906"/>
    </source>
</evidence>
<reference evidence="8" key="4">
    <citation type="submission" date="2019-03" db="UniProtKB">
        <authorList>
            <consortium name="EnsemblPlants"/>
        </authorList>
    </citation>
    <scope>IDENTIFICATION</scope>
</reference>
<name>A0A453Q141_AEGTS</name>
<dbReference type="PANTHER" id="PTHR22849">
    <property type="entry name" value="WDSAM1 PROTEIN"/>
    <property type="match status" value="1"/>
</dbReference>
<evidence type="ECO:0000256" key="3">
    <source>
        <dbReference type="ARBA" id="ARBA00022679"/>
    </source>
</evidence>
<comment type="function">
    <text evidence="5">Functions as an E3 ubiquitin ligase.</text>
</comment>
<evidence type="ECO:0000313" key="9">
    <source>
        <dbReference type="Proteomes" id="UP000015105"/>
    </source>
</evidence>
<evidence type="ECO:0000256" key="6">
    <source>
        <dbReference type="SAM" id="SignalP"/>
    </source>
</evidence>
<evidence type="ECO:0000259" key="7">
    <source>
        <dbReference type="PROSITE" id="PS51698"/>
    </source>
</evidence>
<feature type="domain" description="U-box" evidence="7">
    <location>
        <begin position="41"/>
        <end position="117"/>
    </location>
</feature>
<proteinExistence type="predicted"/>
<evidence type="ECO:0000256" key="4">
    <source>
        <dbReference type="ARBA" id="ARBA00022786"/>
    </source>
</evidence>
<dbReference type="Gene3D" id="3.30.40.10">
    <property type="entry name" value="Zinc/RING finger domain, C3HC4 (zinc finger)"/>
    <property type="match status" value="1"/>
</dbReference>
<dbReference type="EnsemblPlants" id="AET6Gv20936500.1">
    <property type="protein sequence ID" value="AET6Gv20936500.1"/>
    <property type="gene ID" value="AET6Gv20936500"/>
</dbReference>
<dbReference type="STRING" id="200361.A0A453Q141"/>
<dbReference type="GO" id="GO:0061630">
    <property type="term" value="F:ubiquitin protein ligase activity"/>
    <property type="evidence" value="ECO:0007669"/>
    <property type="project" value="UniProtKB-UniRule"/>
</dbReference>
<reference evidence="8" key="5">
    <citation type="journal article" date="2021" name="G3 (Bethesda)">
        <title>Aegilops tauschii genome assembly Aet v5.0 features greater sequence contiguity and improved annotation.</title>
        <authorList>
            <person name="Wang L."/>
            <person name="Zhu T."/>
            <person name="Rodriguez J.C."/>
            <person name="Deal K.R."/>
            <person name="Dubcovsky J."/>
            <person name="McGuire P.E."/>
            <person name="Lux T."/>
            <person name="Spannagl M."/>
            <person name="Mayer K.F.X."/>
            <person name="Baldrich P."/>
            <person name="Meyers B.C."/>
            <person name="Huo N."/>
            <person name="Gu Y.Q."/>
            <person name="Zhou H."/>
            <person name="Devos K.M."/>
            <person name="Bennetzen J.L."/>
            <person name="Unver T."/>
            <person name="Budak H."/>
            <person name="Gulick P.J."/>
            <person name="Galiba G."/>
            <person name="Kalapos B."/>
            <person name="Nelson D.R."/>
            <person name="Li P."/>
            <person name="You F.M."/>
            <person name="Luo M.C."/>
            <person name="Dvorak J."/>
        </authorList>
    </citation>
    <scope>NUCLEOTIDE SEQUENCE [LARGE SCALE GENOMIC DNA]</scope>
    <source>
        <strain evidence="8">cv. AL8/78</strain>
    </source>
</reference>
<feature type="signal peptide" evidence="6">
    <location>
        <begin position="1"/>
        <end position="19"/>
    </location>
</feature>
<reference evidence="9" key="1">
    <citation type="journal article" date="2014" name="Science">
        <title>Ancient hybridizations among the ancestral genomes of bread wheat.</title>
        <authorList>
            <consortium name="International Wheat Genome Sequencing Consortium,"/>
            <person name="Marcussen T."/>
            <person name="Sandve S.R."/>
            <person name="Heier L."/>
            <person name="Spannagl M."/>
            <person name="Pfeifer M."/>
            <person name="Jakobsen K.S."/>
            <person name="Wulff B.B."/>
            <person name="Steuernagel B."/>
            <person name="Mayer K.F."/>
            <person name="Olsen O.A."/>
        </authorList>
    </citation>
    <scope>NUCLEOTIDE SEQUENCE [LARGE SCALE GENOMIC DNA]</scope>
    <source>
        <strain evidence="9">cv. AL8/78</strain>
    </source>
</reference>
<dbReference type="Proteomes" id="UP000015105">
    <property type="component" value="Chromosome 6D"/>
</dbReference>
<evidence type="ECO:0000256" key="1">
    <source>
        <dbReference type="ARBA" id="ARBA00000900"/>
    </source>
</evidence>
<dbReference type="InterPro" id="IPR013083">
    <property type="entry name" value="Znf_RING/FYVE/PHD"/>
</dbReference>
<dbReference type="PANTHER" id="PTHR22849:SF168">
    <property type="entry name" value="U-BOX DOMAIN-CONTAINING PROTEIN"/>
    <property type="match status" value="1"/>
</dbReference>
<sequence length="457" mass="50092">QLGQLLLSFFILGLHQIHFTSNLSRASIFFDSTAMEGTSVEVPPYFLCPISLEIMRDPVTLATGITYDRCSIERWLSDGHATCPVTQQKLTDADREATPNHTLRRLTQAWCALHAVERFPTPRPPLDTCHVAEIVEEGRGAGLQQELAALREIKAIVDESDRNRRCVEATPGAVEFLVSVVNNYATNNSASKSAEDLSELSLDSPTSTSSPEEEALSVICSLKPSKKSLVRILEENVNFLDTLVCMLRRPSYRSRCYGILLLKAMVSVMEPARLMAVRTEVVLEVVRVVSDRVSAKAVKAALHVLCRLCPWGRNRVKAVEAGAMTVLVELLLDEGGRHPTELAVVAIDHLCGCAEGRSDLVAHPAGLAIMAKKAMRVSLTTTESAVRALHAVARHSPTPAVLQEMLAVGVVAKLLLVLQVDAGERARAKAKELLKMHARVWKDSPCLQVHLKAYYPC</sequence>
<dbReference type="InterPro" id="IPR045185">
    <property type="entry name" value="PUB22/23/24-like"/>
</dbReference>
<comment type="pathway">
    <text evidence="2 5">Protein modification; protein ubiquitination.</text>
</comment>
<comment type="catalytic activity">
    <reaction evidence="1 5">
        <text>S-ubiquitinyl-[E2 ubiquitin-conjugating enzyme]-L-cysteine + [acceptor protein]-L-lysine = [E2 ubiquitin-conjugating enzyme]-L-cysteine + N(6)-ubiquitinyl-[acceptor protein]-L-lysine.</text>
        <dbReference type="EC" id="2.3.2.27"/>
    </reaction>
</comment>
<dbReference type="Pfam" id="PF25598">
    <property type="entry name" value="ARM_PUB"/>
    <property type="match status" value="1"/>
</dbReference>
<evidence type="ECO:0000256" key="5">
    <source>
        <dbReference type="RuleBase" id="RU369093"/>
    </source>
</evidence>
<protein>
    <recommendedName>
        <fullName evidence="5 7">U-box domain-containing protein</fullName>
        <ecNumber evidence="5">2.3.2.27</ecNumber>
    </recommendedName>
    <alternativeName>
        <fullName evidence="5">RING-type E3 ubiquitin transferase PUB</fullName>
    </alternativeName>
</protein>
<dbReference type="GO" id="GO:0016567">
    <property type="term" value="P:protein ubiquitination"/>
    <property type="evidence" value="ECO:0007669"/>
    <property type="project" value="UniProtKB-UniRule"/>
</dbReference>
<dbReference type="InterPro" id="IPR045210">
    <property type="entry name" value="RING-Ubox_PUB"/>
</dbReference>
<dbReference type="InterPro" id="IPR016024">
    <property type="entry name" value="ARM-type_fold"/>
</dbReference>
<organism evidence="8 9">
    <name type="scientific">Aegilops tauschii subsp. strangulata</name>
    <name type="common">Goatgrass</name>
    <dbReference type="NCBI Taxonomy" id="200361"/>
    <lineage>
        <taxon>Eukaryota</taxon>
        <taxon>Viridiplantae</taxon>
        <taxon>Streptophyta</taxon>
        <taxon>Embryophyta</taxon>
        <taxon>Tracheophyta</taxon>
        <taxon>Spermatophyta</taxon>
        <taxon>Magnoliopsida</taxon>
        <taxon>Liliopsida</taxon>
        <taxon>Poales</taxon>
        <taxon>Poaceae</taxon>
        <taxon>BOP clade</taxon>
        <taxon>Pooideae</taxon>
        <taxon>Triticodae</taxon>
        <taxon>Triticeae</taxon>
        <taxon>Triticinae</taxon>
        <taxon>Aegilops</taxon>
    </lineage>
</organism>
<dbReference type="Gene3D" id="1.25.10.10">
    <property type="entry name" value="Leucine-rich Repeat Variant"/>
    <property type="match status" value="1"/>
</dbReference>
<keyword evidence="3 5" id="KW-0808">Transferase</keyword>
<dbReference type="FunFam" id="3.30.40.10:FF:000442">
    <property type="entry name" value="RING-type E3 ubiquitin transferase"/>
    <property type="match status" value="1"/>
</dbReference>
<keyword evidence="4 5" id="KW-0833">Ubl conjugation pathway</keyword>
<evidence type="ECO:0000313" key="8">
    <source>
        <dbReference type="EnsemblPlants" id="AET6Gv20936500.1"/>
    </source>
</evidence>
<dbReference type="Gramene" id="AET6Gv20936500.1">
    <property type="protein sequence ID" value="AET6Gv20936500.1"/>
    <property type="gene ID" value="AET6Gv20936500"/>
</dbReference>
<reference evidence="8" key="3">
    <citation type="journal article" date="2017" name="Nature">
        <title>Genome sequence of the progenitor of the wheat D genome Aegilops tauschii.</title>
        <authorList>
            <person name="Luo M.C."/>
            <person name="Gu Y.Q."/>
            <person name="Puiu D."/>
            <person name="Wang H."/>
            <person name="Twardziok S.O."/>
            <person name="Deal K.R."/>
            <person name="Huo N."/>
            <person name="Zhu T."/>
            <person name="Wang L."/>
            <person name="Wang Y."/>
            <person name="McGuire P.E."/>
            <person name="Liu S."/>
            <person name="Long H."/>
            <person name="Ramasamy R.K."/>
            <person name="Rodriguez J.C."/>
            <person name="Van S.L."/>
            <person name="Yuan L."/>
            <person name="Wang Z."/>
            <person name="Xia Z."/>
            <person name="Xiao L."/>
            <person name="Anderson O.D."/>
            <person name="Ouyang S."/>
            <person name="Liang Y."/>
            <person name="Zimin A.V."/>
            <person name="Pertea G."/>
            <person name="Qi P."/>
            <person name="Bennetzen J.L."/>
            <person name="Dai X."/>
            <person name="Dawson M.W."/>
            <person name="Muller H.G."/>
            <person name="Kugler K."/>
            <person name="Rivarola-Duarte L."/>
            <person name="Spannagl M."/>
            <person name="Mayer K.F.X."/>
            <person name="Lu F.H."/>
            <person name="Bevan M.W."/>
            <person name="Leroy P."/>
            <person name="Li P."/>
            <person name="You F.M."/>
            <person name="Sun Q."/>
            <person name="Liu Z."/>
            <person name="Lyons E."/>
            <person name="Wicker T."/>
            <person name="Salzberg S.L."/>
            <person name="Devos K.M."/>
            <person name="Dvorak J."/>
        </authorList>
    </citation>
    <scope>NUCLEOTIDE SEQUENCE [LARGE SCALE GENOMIC DNA]</scope>
    <source>
        <strain evidence="8">cv. AL8/78</strain>
    </source>
</reference>
<dbReference type="SUPFAM" id="SSF48371">
    <property type="entry name" value="ARM repeat"/>
    <property type="match status" value="1"/>
</dbReference>
<feature type="chain" id="PRO_5019251255" description="U-box domain-containing protein" evidence="6">
    <location>
        <begin position="20"/>
        <end position="457"/>
    </location>
</feature>
<dbReference type="InterPro" id="IPR011989">
    <property type="entry name" value="ARM-like"/>
</dbReference>
<dbReference type="InterPro" id="IPR003613">
    <property type="entry name" value="Ubox_domain"/>
</dbReference>
<dbReference type="SMART" id="SM00504">
    <property type="entry name" value="Ubox"/>
    <property type="match status" value="1"/>
</dbReference>
<keyword evidence="6" id="KW-0732">Signal</keyword>
<reference evidence="9" key="2">
    <citation type="journal article" date="2017" name="Nat. Plants">
        <title>The Aegilops tauschii genome reveals multiple impacts of transposons.</title>
        <authorList>
            <person name="Zhao G."/>
            <person name="Zou C."/>
            <person name="Li K."/>
            <person name="Wang K."/>
            <person name="Li T."/>
            <person name="Gao L."/>
            <person name="Zhang X."/>
            <person name="Wang H."/>
            <person name="Yang Z."/>
            <person name="Liu X."/>
            <person name="Jiang W."/>
            <person name="Mao L."/>
            <person name="Kong X."/>
            <person name="Jiao Y."/>
            <person name="Jia J."/>
        </authorList>
    </citation>
    <scope>NUCLEOTIDE SEQUENCE [LARGE SCALE GENOMIC DNA]</scope>
    <source>
        <strain evidence="9">cv. AL8/78</strain>
    </source>
</reference>
<accession>A0A453Q141</accession>
<dbReference type="EC" id="2.3.2.27" evidence="5"/>
<dbReference type="CDD" id="cd16664">
    <property type="entry name" value="RING-Ubox_PUB"/>
    <property type="match status" value="1"/>
</dbReference>
<dbReference type="Pfam" id="PF04564">
    <property type="entry name" value="U-box"/>
    <property type="match status" value="1"/>
</dbReference>
<dbReference type="InterPro" id="IPR058678">
    <property type="entry name" value="ARM_PUB"/>
</dbReference>